<proteinExistence type="predicted"/>
<feature type="region of interest" description="Disordered" evidence="1">
    <location>
        <begin position="34"/>
        <end position="136"/>
    </location>
</feature>
<evidence type="ECO:0000313" key="2">
    <source>
        <dbReference type="EMBL" id="GJE03121.1"/>
    </source>
</evidence>
<keyword evidence="3" id="KW-1185">Reference proteome</keyword>
<dbReference type="Proteomes" id="UP001055153">
    <property type="component" value="Unassembled WGS sequence"/>
</dbReference>
<sequence>MGFILFLILACGLPGLLAFYILRRVPEDAWSVVPARPPAPAPPARETERSGYLGGAKGGAVSQPGLERSMATQGADIEHGMASNTVRVDGSDRRQDGTVPIGSAPGHERDRGSQAEAGPRGAAGADDPFVQKGTQP</sequence>
<reference evidence="2" key="1">
    <citation type="journal article" date="2021" name="Front. Microbiol.">
        <title>Comprehensive Comparative Genomics and Phenotyping of Methylobacterium Species.</title>
        <authorList>
            <person name="Alessa O."/>
            <person name="Ogura Y."/>
            <person name="Fujitani Y."/>
            <person name="Takami H."/>
            <person name="Hayashi T."/>
            <person name="Sahin N."/>
            <person name="Tani A."/>
        </authorList>
    </citation>
    <scope>NUCLEOTIDE SEQUENCE</scope>
    <source>
        <strain evidence="2">DSM 17168</strain>
    </source>
</reference>
<comment type="caution">
    <text evidence="2">The sequence shown here is derived from an EMBL/GenBank/DDBJ whole genome shotgun (WGS) entry which is preliminary data.</text>
</comment>
<gene>
    <name evidence="2" type="ORF">GMJLKIPL_5072</name>
</gene>
<dbReference type="RefSeq" id="WP_238240485.1">
    <property type="nucleotide sequence ID" value="NZ_BPQQ01000067.1"/>
</dbReference>
<evidence type="ECO:0000313" key="3">
    <source>
        <dbReference type="Proteomes" id="UP001055153"/>
    </source>
</evidence>
<name>A0ABQ4SLF1_9HYPH</name>
<dbReference type="EMBL" id="BPQQ01000067">
    <property type="protein sequence ID" value="GJE03121.1"/>
    <property type="molecule type" value="Genomic_DNA"/>
</dbReference>
<protein>
    <submittedName>
        <fullName evidence="2">Uncharacterized protein</fullName>
    </submittedName>
</protein>
<feature type="compositionally biased region" description="Low complexity" evidence="1">
    <location>
        <begin position="115"/>
        <end position="125"/>
    </location>
</feature>
<evidence type="ECO:0000256" key="1">
    <source>
        <dbReference type="SAM" id="MobiDB-lite"/>
    </source>
</evidence>
<accession>A0ABQ4SLF1</accession>
<reference evidence="2" key="2">
    <citation type="submission" date="2021-08" db="EMBL/GenBank/DDBJ databases">
        <authorList>
            <person name="Tani A."/>
            <person name="Ola A."/>
            <person name="Ogura Y."/>
            <person name="Katsura K."/>
            <person name="Hayashi T."/>
        </authorList>
    </citation>
    <scope>NUCLEOTIDE SEQUENCE</scope>
    <source>
        <strain evidence="2">DSM 17168</strain>
    </source>
</reference>
<organism evidence="2 3">
    <name type="scientific">Methylobacterium isbiliense</name>
    <dbReference type="NCBI Taxonomy" id="315478"/>
    <lineage>
        <taxon>Bacteria</taxon>
        <taxon>Pseudomonadati</taxon>
        <taxon>Pseudomonadota</taxon>
        <taxon>Alphaproteobacteria</taxon>
        <taxon>Hyphomicrobiales</taxon>
        <taxon>Methylobacteriaceae</taxon>
        <taxon>Methylobacterium</taxon>
    </lineage>
</organism>